<dbReference type="EC" id="2.6.1.-" evidence="6"/>
<organism evidence="8">
    <name type="scientific">Moorena producens (strain JHB)</name>
    <dbReference type="NCBI Taxonomy" id="1454205"/>
    <lineage>
        <taxon>Bacteria</taxon>
        <taxon>Bacillati</taxon>
        <taxon>Cyanobacteriota</taxon>
        <taxon>Cyanophyceae</taxon>
        <taxon>Coleofasciculales</taxon>
        <taxon>Coleofasciculaceae</taxon>
        <taxon>Moorena</taxon>
    </lineage>
</organism>
<dbReference type="InterPro" id="IPR004838">
    <property type="entry name" value="NHTrfase_class1_PyrdxlP-BS"/>
</dbReference>
<keyword evidence="4 6" id="KW-0808">Transferase</keyword>
<evidence type="ECO:0000256" key="4">
    <source>
        <dbReference type="ARBA" id="ARBA00022679"/>
    </source>
</evidence>
<dbReference type="GO" id="GO:0008483">
    <property type="term" value="F:transaminase activity"/>
    <property type="evidence" value="ECO:0007669"/>
    <property type="project" value="UniProtKB-KW"/>
</dbReference>
<dbReference type="Gene3D" id="3.40.640.10">
    <property type="entry name" value="Type I PLP-dependent aspartate aminotransferase-like (Major domain)"/>
    <property type="match status" value="1"/>
</dbReference>
<dbReference type="PANTHER" id="PTHR46383">
    <property type="entry name" value="ASPARTATE AMINOTRANSFERASE"/>
    <property type="match status" value="1"/>
</dbReference>
<evidence type="ECO:0000256" key="2">
    <source>
        <dbReference type="ARBA" id="ARBA00007441"/>
    </source>
</evidence>
<reference evidence="8" key="2">
    <citation type="submission" date="2022-10" db="EMBL/GenBank/DDBJ databases">
        <authorList>
            <person name="Ngo T.-E."/>
        </authorList>
    </citation>
    <scope>NUCLEOTIDE SEQUENCE</scope>
    <source>
        <strain evidence="8">JHB</strain>
    </source>
</reference>
<name>A0A1D9G2I2_MOOP1</name>
<keyword evidence="3 6" id="KW-0032">Aminotransferase</keyword>
<dbReference type="SUPFAM" id="SSF53383">
    <property type="entry name" value="PLP-dependent transferases"/>
    <property type="match status" value="1"/>
</dbReference>
<protein>
    <recommendedName>
        <fullName evidence="6">Aminotransferase</fullName>
        <ecNumber evidence="6">2.6.1.-</ecNumber>
    </recommendedName>
</protein>
<dbReference type="PROSITE" id="PS00105">
    <property type="entry name" value="AA_TRANSFER_CLASS_1"/>
    <property type="match status" value="1"/>
</dbReference>
<accession>A0A1D9G2I2</accession>
<evidence type="ECO:0000313" key="8">
    <source>
        <dbReference type="EMBL" id="AOY81725.2"/>
    </source>
</evidence>
<comment type="similarity">
    <text evidence="2 6">Belongs to the class-I pyridoxal-phosphate-dependent aminotransferase family.</text>
</comment>
<evidence type="ECO:0000256" key="5">
    <source>
        <dbReference type="ARBA" id="ARBA00022898"/>
    </source>
</evidence>
<comment type="cofactor">
    <cofactor evidence="1 6">
        <name>pyridoxal 5'-phosphate</name>
        <dbReference type="ChEBI" id="CHEBI:597326"/>
    </cofactor>
</comment>
<keyword evidence="5" id="KW-0663">Pyridoxal phosphate</keyword>
<dbReference type="InterPro" id="IPR015424">
    <property type="entry name" value="PyrdxlP-dep_Trfase"/>
</dbReference>
<dbReference type="CDD" id="cd00609">
    <property type="entry name" value="AAT_like"/>
    <property type="match status" value="1"/>
</dbReference>
<dbReference type="InterPro" id="IPR050596">
    <property type="entry name" value="AspAT/PAT-like"/>
</dbReference>
<reference evidence="8" key="1">
    <citation type="journal article" date="2017" name="Proc. Natl. Acad. Sci. U.S.A.">
        <title>Comparative genomics uncovers the prolific and distinctive metabolic potential of the cyanobacterial genus Moorea.</title>
        <authorList>
            <person name="Leao T."/>
            <person name="Castelao G."/>
            <person name="Korobeynikov A."/>
            <person name="Monroe E.A."/>
            <person name="Podell S."/>
            <person name="Glukhov E."/>
            <person name="Allen E.E."/>
            <person name="Gerwick W.H."/>
            <person name="Gerwick L."/>
        </authorList>
    </citation>
    <scope>NUCLEOTIDE SEQUENCE</scope>
    <source>
        <strain evidence="8">JHB</strain>
    </source>
</reference>
<evidence type="ECO:0000256" key="3">
    <source>
        <dbReference type="ARBA" id="ARBA00022576"/>
    </source>
</evidence>
<evidence type="ECO:0000259" key="7">
    <source>
        <dbReference type="Pfam" id="PF00155"/>
    </source>
</evidence>
<evidence type="ECO:0000256" key="6">
    <source>
        <dbReference type="RuleBase" id="RU000481"/>
    </source>
</evidence>
<dbReference type="EMBL" id="CP017708">
    <property type="protein sequence ID" value="AOY81725.2"/>
    <property type="molecule type" value="Genomic_DNA"/>
</dbReference>
<gene>
    <name evidence="8" type="ORF">BJP36_19225</name>
</gene>
<dbReference type="PANTHER" id="PTHR46383:SF2">
    <property type="entry name" value="AMINOTRANSFERASE"/>
    <property type="match status" value="1"/>
</dbReference>
<dbReference type="Pfam" id="PF00155">
    <property type="entry name" value="Aminotran_1_2"/>
    <property type="match status" value="1"/>
</dbReference>
<dbReference type="GO" id="GO:0030170">
    <property type="term" value="F:pyridoxal phosphate binding"/>
    <property type="evidence" value="ECO:0007669"/>
    <property type="project" value="InterPro"/>
</dbReference>
<dbReference type="GO" id="GO:0006520">
    <property type="term" value="P:amino acid metabolic process"/>
    <property type="evidence" value="ECO:0007669"/>
    <property type="project" value="InterPro"/>
</dbReference>
<sequence length="391" mass="42159">MPTPILTFPPMGIDKISTLLARNQSHWRPISLAFGQSDFPIQEYVDLSIQAPEVEKVLGYGDIGGQISLRKKISSFYASTLGIDIPAAQILITDGATGALVLALGLLVCPGSEVIIPAVGYAAYPRMVKMFGGIPISAPLDAEFNLSPHRLRNLITAKTAAIIVNSPGNPHGNIASVEILAEIASFGIPVIFDEVYQLMTFAGDFAPSGTQLPGEHFVVNGFAKSFAVPGLRIGFVIVPSSLAEAAESMKVLLNICPNLIGQLLTERLLERSRLLLKAHRSYLRRCHNFFLAACDRYALPALRNSQAGFYGIIQLPEGMDSMKVASMLAKDYAVATAPGTDFAETDPVFLRVNFTKSPQDVSEGLRRINEFLQKVNPGICDRTSVALRGSA</sequence>
<feature type="domain" description="Aminotransferase class I/classII large" evidence="7">
    <location>
        <begin position="34"/>
        <end position="368"/>
    </location>
</feature>
<proteinExistence type="inferred from homology"/>
<dbReference type="Proteomes" id="UP000176944">
    <property type="component" value="Chromosome"/>
</dbReference>
<dbReference type="InterPro" id="IPR004839">
    <property type="entry name" value="Aminotransferase_I/II_large"/>
</dbReference>
<evidence type="ECO:0000256" key="1">
    <source>
        <dbReference type="ARBA" id="ARBA00001933"/>
    </source>
</evidence>
<dbReference type="AlphaFoldDB" id="A0A1D9G2I2"/>
<dbReference type="InterPro" id="IPR015421">
    <property type="entry name" value="PyrdxlP-dep_Trfase_major"/>
</dbReference>